<evidence type="ECO:0000313" key="6">
    <source>
        <dbReference type="EMBL" id="EUD68443.1"/>
    </source>
</evidence>
<organism evidence="6 7">
    <name type="scientific">Plasmodium inui San Antonio 1</name>
    <dbReference type="NCBI Taxonomy" id="1237626"/>
    <lineage>
        <taxon>Eukaryota</taxon>
        <taxon>Sar</taxon>
        <taxon>Alveolata</taxon>
        <taxon>Apicomplexa</taxon>
        <taxon>Aconoidasida</taxon>
        <taxon>Haemosporida</taxon>
        <taxon>Plasmodiidae</taxon>
        <taxon>Plasmodium</taxon>
        <taxon>Plasmodium (Plasmodium)</taxon>
    </lineage>
</organism>
<dbReference type="RefSeq" id="XP_008814673.1">
    <property type="nucleotide sequence ID" value="XM_008816451.1"/>
</dbReference>
<dbReference type="Gene3D" id="3.40.50.1470">
    <property type="entry name" value="Peptidyl-tRNA hydrolase"/>
    <property type="match status" value="1"/>
</dbReference>
<accession>W7AAX5</accession>
<protein>
    <submittedName>
        <fullName evidence="6">Uncharacterized protein</fullName>
    </submittedName>
</protein>
<keyword evidence="4" id="KW-0472">Membrane</keyword>
<reference evidence="6 7" key="1">
    <citation type="submission" date="2013-02" db="EMBL/GenBank/DDBJ databases">
        <title>The Genome Sequence of Plasmodium inui San Antonio 1.</title>
        <authorList>
            <consortium name="The Broad Institute Genome Sequencing Platform"/>
            <consortium name="The Broad Institute Genome Sequencing Center for Infectious Disease"/>
            <person name="Neafsey D."/>
            <person name="Cheeseman I."/>
            <person name="Volkman S."/>
            <person name="Adams J."/>
            <person name="Walker B."/>
            <person name="Young S.K."/>
            <person name="Zeng Q."/>
            <person name="Gargeya S."/>
            <person name="Fitzgerald M."/>
            <person name="Haas B."/>
            <person name="Abouelleil A."/>
            <person name="Alvarado L."/>
            <person name="Arachchi H.M."/>
            <person name="Berlin A.M."/>
            <person name="Chapman S.B."/>
            <person name="Dewar J."/>
            <person name="Goldberg J."/>
            <person name="Griggs A."/>
            <person name="Gujja S."/>
            <person name="Hansen M."/>
            <person name="Howarth C."/>
            <person name="Imamovic A."/>
            <person name="Larimer J."/>
            <person name="McCowan C."/>
            <person name="Murphy C."/>
            <person name="Neiman D."/>
            <person name="Pearson M."/>
            <person name="Priest M."/>
            <person name="Roberts A."/>
            <person name="Saif S."/>
            <person name="Shea T."/>
            <person name="Sisk P."/>
            <person name="Sykes S."/>
            <person name="Wortman J."/>
            <person name="Nusbaum C."/>
            <person name="Birren B."/>
        </authorList>
    </citation>
    <scope>NUCLEOTIDE SEQUENCE [LARGE SCALE GENOMIC DNA]</scope>
    <source>
        <strain evidence="6 7">San Antonio 1</strain>
    </source>
</reference>
<evidence type="ECO:0000256" key="1">
    <source>
        <dbReference type="ARBA" id="ARBA00004141"/>
    </source>
</evidence>
<keyword evidence="2" id="KW-0812">Transmembrane</keyword>
<evidence type="ECO:0000313" key="7">
    <source>
        <dbReference type="Proteomes" id="UP000030640"/>
    </source>
</evidence>
<dbReference type="SUPFAM" id="SSF53178">
    <property type="entry name" value="Peptidyl-tRNA hydrolase-like"/>
    <property type="match status" value="1"/>
</dbReference>
<evidence type="ECO:0000256" key="3">
    <source>
        <dbReference type="ARBA" id="ARBA00022989"/>
    </source>
</evidence>
<name>W7AAX5_9APIC</name>
<keyword evidence="5" id="KW-0732">Signal</keyword>
<evidence type="ECO:0000256" key="4">
    <source>
        <dbReference type="ARBA" id="ARBA00023136"/>
    </source>
</evidence>
<dbReference type="PANTHER" id="PTHR28668">
    <property type="entry name" value="TRANSMEMBRANE PROTEIN 234"/>
    <property type="match status" value="1"/>
</dbReference>
<dbReference type="OrthoDB" id="370529at2759"/>
<evidence type="ECO:0000256" key="2">
    <source>
        <dbReference type="ARBA" id="ARBA00022692"/>
    </source>
</evidence>
<dbReference type="GO" id="GO:0016020">
    <property type="term" value="C:membrane"/>
    <property type="evidence" value="ECO:0007669"/>
    <property type="project" value="UniProtKB-SubCell"/>
</dbReference>
<sequence length="304" mass="35283">MQLALYLVVGILWGCTNAFMKGGCTRGEEEKHRGLFRGTIGMLNSRYVVVPYLFNQAGSALYYYLLRKGDISLRSKILIALGNEIKRGVASHQCKGDVPRMYVNYLRQRYNMDEWLHVSNVNSFICEKDNIVLIKPVTSLEKNSGLVIKNILTYLNCEDLKNVCIILPDLYRSIGKFKYKNYTKIYEKLGPDFYNLLNSNIINNVLNNNFLQLCIGVSNYPNEIKNAVATTLKECLSDGELKKFFKTFQLADEYFNKKIINSKVITTNYIHLKEKYPAMEAQKNFRRSTASRRYILDVYRHMYK</sequence>
<keyword evidence="7" id="KW-1185">Reference proteome</keyword>
<dbReference type="GO" id="GO:0004045">
    <property type="term" value="F:peptidyl-tRNA hydrolase activity"/>
    <property type="evidence" value="ECO:0007669"/>
    <property type="project" value="InterPro"/>
</dbReference>
<gene>
    <name evidence="6" type="ORF">C922_00839</name>
</gene>
<dbReference type="Proteomes" id="UP000030640">
    <property type="component" value="Unassembled WGS sequence"/>
</dbReference>
<dbReference type="GeneID" id="20036113"/>
<dbReference type="PANTHER" id="PTHR28668:SF1">
    <property type="entry name" value="TRANSMEMBRANE PROTEIN 234"/>
    <property type="match status" value="1"/>
</dbReference>
<feature type="chain" id="PRO_5004888111" evidence="5">
    <location>
        <begin position="19"/>
        <end position="304"/>
    </location>
</feature>
<comment type="subcellular location">
    <subcellularLocation>
        <location evidence="1">Membrane</location>
        <topology evidence="1">Multi-pass membrane protein</topology>
    </subcellularLocation>
</comment>
<keyword evidence="3" id="KW-1133">Transmembrane helix</keyword>
<evidence type="ECO:0000256" key="5">
    <source>
        <dbReference type="SAM" id="SignalP"/>
    </source>
</evidence>
<feature type="signal peptide" evidence="5">
    <location>
        <begin position="1"/>
        <end position="18"/>
    </location>
</feature>
<dbReference type="InterPro" id="IPR018908">
    <property type="entry name" value="TMEM234"/>
</dbReference>
<dbReference type="InterPro" id="IPR036416">
    <property type="entry name" value="Pept_tRNA_hydro_sf"/>
</dbReference>
<dbReference type="VEuPathDB" id="PlasmoDB:C922_00839"/>
<dbReference type="EMBL" id="KI965462">
    <property type="protein sequence ID" value="EUD68443.1"/>
    <property type="molecule type" value="Genomic_DNA"/>
</dbReference>
<dbReference type="AlphaFoldDB" id="W7AAX5"/>
<proteinExistence type="predicted"/>
<dbReference type="Pfam" id="PF10639">
    <property type="entry name" value="TMEM234"/>
    <property type="match status" value="1"/>
</dbReference>